<gene>
    <name evidence="1" type="ORF">I7I53_11211</name>
</gene>
<dbReference type="VEuPathDB" id="FungiDB:I7I53_11211"/>
<name>A0A8A1L8T8_AJEC8</name>
<reference evidence="1" key="1">
    <citation type="submission" date="2021-01" db="EMBL/GenBank/DDBJ databases">
        <title>Chromosome-level genome assembly of a human fungal pathogen reveals clustering of transcriptionally co-regulated genes.</title>
        <authorList>
            <person name="Voorhies M."/>
            <person name="Cohen S."/>
            <person name="Shea T.P."/>
            <person name="Petrus S."/>
            <person name="Munoz J.F."/>
            <person name="Poplawski S."/>
            <person name="Goldman W.E."/>
            <person name="Michael T."/>
            <person name="Cuomo C.A."/>
            <person name="Sil A."/>
            <person name="Beyhan S."/>
        </authorList>
    </citation>
    <scope>NUCLEOTIDE SEQUENCE</scope>
    <source>
        <strain evidence="1">H88</strain>
    </source>
</reference>
<sequence length="75" mass="8340">MGSSPYSWITCTVCPYPMPHWMTPTARARQKVAPTAAVPYIEAWMLGAVRAVVFCPLPTSDTDGLQSYRKYLPFG</sequence>
<dbReference type="Proteomes" id="UP000663419">
    <property type="component" value="Chromosome 1"/>
</dbReference>
<evidence type="ECO:0000313" key="1">
    <source>
        <dbReference type="EMBL" id="QSS50499.1"/>
    </source>
</evidence>
<evidence type="ECO:0000313" key="2">
    <source>
        <dbReference type="Proteomes" id="UP000663419"/>
    </source>
</evidence>
<accession>A0A8A1L8T8</accession>
<proteinExistence type="predicted"/>
<dbReference type="EMBL" id="CP069102">
    <property type="protein sequence ID" value="QSS50499.1"/>
    <property type="molecule type" value="Genomic_DNA"/>
</dbReference>
<organism evidence="1 2">
    <name type="scientific">Ajellomyces capsulatus (strain H88)</name>
    <name type="common">Darling's disease fungus</name>
    <name type="synonym">Histoplasma capsulatum</name>
    <dbReference type="NCBI Taxonomy" id="544711"/>
    <lineage>
        <taxon>Eukaryota</taxon>
        <taxon>Fungi</taxon>
        <taxon>Dikarya</taxon>
        <taxon>Ascomycota</taxon>
        <taxon>Pezizomycotina</taxon>
        <taxon>Eurotiomycetes</taxon>
        <taxon>Eurotiomycetidae</taxon>
        <taxon>Onygenales</taxon>
        <taxon>Ajellomycetaceae</taxon>
        <taxon>Histoplasma</taxon>
    </lineage>
</organism>
<dbReference type="AlphaFoldDB" id="A0A8A1L8T8"/>
<protein>
    <submittedName>
        <fullName evidence="1">Uncharacterized protein</fullName>
    </submittedName>
</protein>